<dbReference type="Pfam" id="PF05899">
    <property type="entry name" value="Cupin_3"/>
    <property type="match status" value="1"/>
</dbReference>
<evidence type="ECO:0000313" key="3">
    <source>
        <dbReference type="Proteomes" id="UP001351900"/>
    </source>
</evidence>
<name>A0ABU7V4N5_9MICO</name>
<protein>
    <submittedName>
        <fullName evidence="2">Cupin domain-containing protein</fullName>
    </submittedName>
</protein>
<dbReference type="InterPro" id="IPR014710">
    <property type="entry name" value="RmlC-like_jellyroll"/>
</dbReference>
<accession>A0ABU7V4N5</accession>
<dbReference type="SUPFAM" id="SSF51182">
    <property type="entry name" value="RmlC-like cupins"/>
    <property type="match status" value="1"/>
</dbReference>
<dbReference type="Proteomes" id="UP001351900">
    <property type="component" value="Unassembled WGS sequence"/>
</dbReference>
<feature type="domain" description="(S)-ureidoglycine aminohydrolase cupin" evidence="1">
    <location>
        <begin position="47"/>
        <end position="116"/>
    </location>
</feature>
<sequence length="125" mass="13569">MTRLEPFQPLDVAAVDVAVAPVSNDLRLEGEPSTGFLDVAVVGGAMVGIWEMTAGSMRDIETDEVFVVVSGEATVELIGEDGQVARTIELRAGSLCRLEAGMVTRWRVPVPLRKVYIMRDIEPEP</sequence>
<dbReference type="InterPro" id="IPR008579">
    <property type="entry name" value="UGlyAH_Cupin_dom"/>
</dbReference>
<evidence type="ECO:0000259" key="1">
    <source>
        <dbReference type="Pfam" id="PF05899"/>
    </source>
</evidence>
<gene>
    <name evidence="2" type="ORF">V2V91_03565</name>
</gene>
<evidence type="ECO:0000313" key="2">
    <source>
        <dbReference type="EMBL" id="MEF2254218.1"/>
    </source>
</evidence>
<proteinExistence type="predicted"/>
<dbReference type="Gene3D" id="2.60.120.10">
    <property type="entry name" value="Jelly Rolls"/>
    <property type="match status" value="1"/>
</dbReference>
<dbReference type="EMBL" id="JAZHOV010000002">
    <property type="protein sequence ID" value="MEF2254218.1"/>
    <property type="molecule type" value="Genomic_DNA"/>
</dbReference>
<dbReference type="InterPro" id="IPR011051">
    <property type="entry name" value="RmlC_Cupin_sf"/>
</dbReference>
<comment type="caution">
    <text evidence="2">The sequence shown here is derived from an EMBL/GenBank/DDBJ whole genome shotgun (WGS) entry which is preliminary data.</text>
</comment>
<keyword evidence="3" id="KW-1185">Reference proteome</keyword>
<organism evidence="2 3">
    <name type="scientific">Microbacterium schleiferi</name>
    <dbReference type="NCBI Taxonomy" id="69362"/>
    <lineage>
        <taxon>Bacteria</taxon>
        <taxon>Bacillati</taxon>
        <taxon>Actinomycetota</taxon>
        <taxon>Actinomycetes</taxon>
        <taxon>Micrococcales</taxon>
        <taxon>Microbacteriaceae</taxon>
        <taxon>Microbacterium</taxon>
    </lineage>
</organism>
<reference evidence="2 3" key="1">
    <citation type="submission" date="2024-01" db="EMBL/GenBank/DDBJ databases">
        <title>the genome sequence of strain Microbacterium schleiferi NBRC 15075.</title>
        <authorList>
            <person name="Ding Y."/>
            <person name="Zhang G."/>
        </authorList>
    </citation>
    <scope>NUCLEOTIDE SEQUENCE [LARGE SCALE GENOMIC DNA]</scope>
    <source>
        <strain evidence="2 3">NBRC 15075</strain>
    </source>
</reference>
<dbReference type="RefSeq" id="WP_331790810.1">
    <property type="nucleotide sequence ID" value="NZ_BAAAUO010000005.1"/>
</dbReference>